<comment type="caution">
    <text evidence="1">The sequence shown here is derived from an EMBL/GenBank/DDBJ whole genome shotgun (WGS) entry which is preliminary data.</text>
</comment>
<protein>
    <submittedName>
        <fullName evidence="1">Uncharacterized protein</fullName>
    </submittedName>
</protein>
<evidence type="ECO:0000313" key="2">
    <source>
        <dbReference type="Proteomes" id="UP001143910"/>
    </source>
</evidence>
<organism evidence="1 2">
    <name type="scientific">Zarea fungicola</name>
    <dbReference type="NCBI Taxonomy" id="93591"/>
    <lineage>
        <taxon>Eukaryota</taxon>
        <taxon>Fungi</taxon>
        <taxon>Dikarya</taxon>
        <taxon>Ascomycota</taxon>
        <taxon>Pezizomycotina</taxon>
        <taxon>Sordariomycetes</taxon>
        <taxon>Hypocreomycetidae</taxon>
        <taxon>Hypocreales</taxon>
        <taxon>Cordycipitaceae</taxon>
        <taxon>Zarea</taxon>
    </lineage>
</organism>
<dbReference type="EMBL" id="JANJQO010000065">
    <property type="protein sequence ID" value="KAJ2982650.1"/>
    <property type="molecule type" value="Genomic_DNA"/>
</dbReference>
<keyword evidence="2" id="KW-1185">Reference proteome</keyword>
<dbReference type="Proteomes" id="UP001143910">
    <property type="component" value="Unassembled WGS sequence"/>
</dbReference>
<evidence type="ECO:0000313" key="1">
    <source>
        <dbReference type="EMBL" id="KAJ2982650.1"/>
    </source>
</evidence>
<sequence length="132" mass="14747">MPEGCFSEWAGWGADQSMPTTPPEDPDFKEFRQYASDLWASHFDSADDSSSAAFSHQSLNVPPLTKLFISNSDKMHYGNLGHPPSTEPVQLQTETSLAEAPANKKRRRPVSKSASNPTLHRRKRARTAAWFD</sequence>
<accession>A0ACC1NTM1</accession>
<proteinExistence type="predicted"/>
<name>A0ACC1NTM1_9HYPO</name>
<gene>
    <name evidence="1" type="ORF">NQ176_g1250</name>
</gene>
<reference evidence="1" key="1">
    <citation type="submission" date="2022-08" db="EMBL/GenBank/DDBJ databases">
        <title>Genome Sequence of Lecanicillium fungicola.</title>
        <authorList>
            <person name="Buettner E."/>
        </authorList>
    </citation>
    <scope>NUCLEOTIDE SEQUENCE</scope>
    <source>
        <strain evidence="1">Babe33</strain>
    </source>
</reference>